<keyword evidence="2" id="KW-0732">Signal</keyword>
<reference evidence="3 4" key="1">
    <citation type="submission" date="2019-03" db="EMBL/GenBank/DDBJ databases">
        <title>Genomic Encyclopedia of Type Strains, Phase III (KMG-III): the genomes of soil and plant-associated and newly described type strains.</title>
        <authorList>
            <person name="Whitman W."/>
        </authorList>
    </citation>
    <scope>NUCLEOTIDE SEQUENCE [LARGE SCALE GENOMIC DNA]</scope>
    <source>
        <strain evidence="3 4">CECT 8976</strain>
    </source>
</reference>
<feature type="region of interest" description="Disordered" evidence="1">
    <location>
        <begin position="35"/>
        <end position="63"/>
    </location>
</feature>
<dbReference type="RefSeq" id="WP_133678086.1">
    <property type="nucleotide sequence ID" value="NZ_SNZP01000001.1"/>
</dbReference>
<dbReference type="AlphaFoldDB" id="A0A4R7BCS8"/>
<proteinExistence type="predicted"/>
<feature type="compositionally biased region" description="Low complexity" evidence="1">
    <location>
        <begin position="35"/>
        <end position="55"/>
    </location>
</feature>
<evidence type="ECO:0000256" key="2">
    <source>
        <dbReference type="SAM" id="SignalP"/>
    </source>
</evidence>
<accession>A0A4R7BCS8</accession>
<dbReference type="Proteomes" id="UP000295611">
    <property type="component" value="Unassembled WGS sequence"/>
</dbReference>
<gene>
    <name evidence="3" type="ORF">DFP86_101147</name>
</gene>
<evidence type="ECO:0008006" key="5">
    <source>
        <dbReference type="Google" id="ProtNLM"/>
    </source>
</evidence>
<dbReference type="EMBL" id="SNZP01000001">
    <property type="protein sequence ID" value="TDR82758.1"/>
    <property type="molecule type" value="Genomic_DNA"/>
</dbReference>
<evidence type="ECO:0000313" key="3">
    <source>
        <dbReference type="EMBL" id="TDR82758.1"/>
    </source>
</evidence>
<evidence type="ECO:0000256" key="1">
    <source>
        <dbReference type="SAM" id="MobiDB-lite"/>
    </source>
</evidence>
<organism evidence="3 4">
    <name type="scientific">Paludibacterium purpuratum</name>
    <dbReference type="NCBI Taxonomy" id="1144873"/>
    <lineage>
        <taxon>Bacteria</taxon>
        <taxon>Pseudomonadati</taxon>
        <taxon>Pseudomonadota</taxon>
        <taxon>Betaproteobacteria</taxon>
        <taxon>Neisseriales</taxon>
        <taxon>Chromobacteriaceae</taxon>
        <taxon>Paludibacterium</taxon>
    </lineage>
</organism>
<feature type="chain" id="PRO_5020978961" description="DUF4148 domain-containing protein" evidence="2">
    <location>
        <begin position="20"/>
        <end position="63"/>
    </location>
</feature>
<name>A0A4R7BCS8_9NEIS</name>
<protein>
    <recommendedName>
        <fullName evidence="5">DUF4148 domain-containing protein</fullName>
    </recommendedName>
</protein>
<keyword evidence="4" id="KW-1185">Reference proteome</keyword>
<comment type="caution">
    <text evidence="3">The sequence shown here is derived from an EMBL/GenBank/DDBJ whole genome shotgun (WGS) entry which is preliminary data.</text>
</comment>
<sequence>MKTLTMMIALLTVTSAAMAESNYVPRQTQAALAEAQAAQKSSAPAVNAPQAAGASEHSNYTRR</sequence>
<evidence type="ECO:0000313" key="4">
    <source>
        <dbReference type="Proteomes" id="UP000295611"/>
    </source>
</evidence>
<feature type="signal peptide" evidence="2">
    <location>
        <begin position="1"/>
        <end position="19"/>
    </location>
</feature>